<evidence type="ECO:0000256" key="2">
    <source>
        <dbReference type="ARBA" id="ARBA00023054"/>
    </source>
</evidence>
<protein>
    <recommendedName>
        <fullName evidence="7">Afadin and alpha-actinin-binding-domain-containing protein</fullName>
    </recommendedName>
</protein>
<keyword evidence="2 3" id="KW-0175">Coiled coil</keyword>
<gene>
    <name evidence="5" type="ORF">GLX27_003016</name>
</gene>
<evidence type="ECO:0008006" key="7">
    <source>
        <dbReference type="Google" id="ProtNLM"/>
    </source>
</evidence>
<name>A0ABY8EU47_MALFU</name>
<evidence type="ECO:0000313" key="5">
    <source>
        <dbReference type="EMBL" id="WFD48347.1"/>
    </source>
</evidence>
<evidence type="ECO:0000256" key="1">
    <source>
        <dbReference type="ARBA" id="ARBA00009291"/>
    </source>
</evidence>
<reference evidence="5 6" key="1">
    <citation type="journal article" date="2020" name="Elife">
        <title>Loss of centromere function drives karyotype evolution in closely related Malassezia species.</title>
        <authorList>
            <person name="Sankaranarayanan S.R."/>
            <person name="Ianiri G."/>
            <person name="Coelho M.A."/>
            <person name="Reza M.H."/>
            <person name="Thimmappa B.C."/>
            <person name="Ganguly P."/>
            <person name="Vadnala R.N."/>
            <person name="Sun S."/>
            <person name="Siddharthan R."/>
            <person name="Tellgren-Roth C."/>
            <person name="Dawson T.L."/>
            <person name="Heitman J."/>
            <person name="Sanyal K."/>
        </authorList>
    </citation>
    <scope>NUCLEOTIDE SEQUENCE [LARGE SCALE GENOMIC DNA]</scope>
    <source>
        <strain evidence="5">CBS14141</strain>
    </source>
</reference>
<evidence type="ECO:0000313" key="6">
    <source>
        <dbReference type="Proteomes" id="UP000818624"/>
    </source>
</evidence>
<dbReference type="EMBL" id="CP046236">
    <property type="protein sequence ID" value="WFD48347.1"/>
    <property type="molecule type" value="Genomic_DNA"/>
</dbReference>
<comment type="similarity">
    <text evidence="1">Belongs to the ADIP family.</text>
</comment>
<dbReference type="InterPro" id="IPR021622">
    <property type="entry name" value="Afadin/alpha-actinin-bd"/>
</dbReference>
<organism evidence="5 6">
    <name type="scientific">Malassezia furfur</name>
    <name type="common">Pityriasis versicolor infection agent</name>
    <name type="synonym">Pityrosporum furfur</name>
    <dbReference type="NCBI Taxonomy" id="55194"/>
    <lineage>
        <taxon>Eukaryota</taxon>
        <taxon>Fungi</taxon>
        <taxon>Dikarya</taxon>
        <taxon>Basidiomycota</taxon>
        <taxon>Ustilaginomycotina</taxon>
        <taxon>Malasseziomycetes</taxon>
        <taxon>Malasseziales</taxon>
        <taxon>Malasseziaceae</taxon>
        <taxon>Malassezia</taxon>
    </lineage>
</organism>
<accession>A0ABY8EU47</accession>
<feature type="coiled-coil region" evidence="3">
    <location>
        <begin position="57"/>
        <end position="126"/>
    </location>
</feature>
<evidence type="ECO:0000256" key="4">
    <source>
        <dbReference type="SAM" id="MobiDB-lite"/>
    </source>
</evidence>
<keyword evidence="6" id="KW-1185">Reference proteome</keyword>
<evidence type="ECO:0000256" key="3">
    <source>
        <dbReference type="SAM" id="Coils"/>
    </source>
</evidence>
<feature type="region of interest" description="Disordered" evidence="4">
    <location>
        <begin position="306"/>
        <end position="354"/>
    </location>
</feature>
<dbReference type="Pfam" id="PF11559">
    <property type="entry name" value="ADIP"/>
    <property type="match status" value="1"/>
</dbReference>
<dbReference type="Proteomes" id="UP000818624">
    <property type="component" value="Chromosome 3"/>
</dbReference>
<sequence>MPAGDALTLDELRDLFVARGYHKTPICLDGLPEKHRNVLLEILRTLVRERDEDVEVQTRLLARNQELERSVQRTQRTTKQASDKTHTTEVRLHTIESQLAAAQRALREEQSAHKATREQLQRTRRDMQHVKAAAVQHRTVTDRSADRLRDRLASASLSNLKALVPDIRIASPAFVARASAPDASLSAEQQLAAAEQRNVALMDASHALKQLAVDALTTMHHADVRLQKILDVEAPTDKPRARARADNGGAEWGAAQLFPPLRPLVSDDTEETHPARGRLWTLSRALQGHVAQLSQWTAMRHVRVSEPGAGARPSDVGAAEHEQGEVEAELGGTTADEGAGDDLGGGKRRRVSAT</sequence>
<proteinExistence type="inferred from homology"/>